<keyword evidence="1" id="KW-0812">Transmembrane</keyword>
<reference evidence="2 3" key="1">
    <citation type="submission" date="2015-11" db="EMBL/GenBank/DDBJ databases">
        <title>Ensifer anhuiense sp. nov., an effective nitrogen fixation bacterium with Glycine soja.</title>
        <authorList>
            <person name="Yan H."/>
            <person name="Chen W."/>
        </authorList>
    </citation>
    <scope>NUCLEOTIDE SEQUENCE [LARGE SCALE GENOMIC DNA]</scope>
    <source>
        <strain evidence="2 3">LMG 7837</strain>
    </source>
</reference>
<evidence type="ECO:0000313" key="3">
    <source>
        <dbReference type="Proteomes" id="UP000078507"/>
    </source>
</evidence>
<feature type="transmembrane region" description="Helical" evidence="1">
    <location>
        <begin position="93"/>
        <end position="112"/>
    </location>
</feature>
<dbReference type="OrthoDB" id="9806647at2"/>
<dbReference type="RefSeq" id="WP_066870066.1">
    <property type="nucleotide sequence ID" value="NZ_LNQB01000059.1"/>
</dbReference>
<dbReference type="EMBL" id="LNQB01000059">
    <property type="protein sequence ID" value="OAP48798.1"/>
    <property type="molecule type" value="Genomic_DNA"/>
</dbReference>
<organism evidence="2 3">
    <name type="scientific">Sinorhizobium saheli</name>
    <dbReference type="NCBI Taxonomy" id="36856"/>
    <lineage>
        <taxon>Bacteria</taxon>
        <taxon>Pseudomonadati</taxon>
        <taxon>Pseudomonadota</taxon>
        <taxon>Alphaproteobacteria</taxon>
        <taxon>Hyphomicrobiales</taxon>
        <taxon>Rhizobiaceae</taxon>
        <taxon>Sinorhizobium/Ensifer group</taxon>
        <taxon>Sinorhizobium</taxon>
    </lineage>
</organism>
<proteinExistence type="predicted"/>
<protein>
    <recommendedName>
        <fullName evidence="4">Transmemrbane protein</fullName>
    </recommendedName>
</protein>
<sequence>MNSSLEPENEPLVEMLFRNGTLTVVGIVLSFSLGFVSHWAANPLPWEMVDLPTILLLAGGIACQVNALRLLIEPDSLRQRVYDRAKKSFLRGLVAVSTAVVLAVLVDFLQIAKLPLL</sequence>
<dbReference type="AlphaFoldDB" id="A0A178YMR3"/>
<name>A0A178YMR3_SINSA</name>
<keyword evidence="3" id="KW-1185">Reference proteome</keyword>
<keyword evidence="1" id="KW-0472">Membrane</keyword>
<dbReference type="Proteomes" id="UP000078507">
    <property type="component" value="Unassembled WGS sequence"/>
</dbReference>
<comment type="caution">
    <text evidence="2">The sequence shown here is derived from an EMBL/GenBank/DDBJ whole genome shotgun (WGS) entry which is preliminary data.</text>
</comment>
<feature type="transmembrane region" description="Helical" evidence="1">
    <location>
        <begin position="53"/>
        <end position="72"/>
    </location>
</feature>
<evidence type="ECO:0000313" key="2">
    <source>
        <dbReference type="EMBL" id="OAP48798.1"/>
    </source>
</evidence>
<gene>
    <name evidence="2" type="ORF">ATB98_20995</name>
</gene>
<evidence type="ECO:0000256" key="1">
    <source>
        <dbReference type="SAM" id="Phobius"/>
    </source>
</evidence>
<evidence type="ECO:0008006" key="4">
    <source>
        <dbReference type="Google" id="ProtNLM"/>
    </source>
</evidence>
<keyword evidence="1" id="KW-1133">Transmembrane helix</keyword>
<accession>A0A178YMR3</accession>
<feature type="transmembrane region" description="Helical" evidence="1">
    <location>
        <begin position="21"/>
        <end position="41"/>
    </location>
</feature>